<dbReference type="GO" id="GO:0003955">
    <property type="term" value="F:NAD(P)H dehydrogenase (quinone) activity"/>
    <property type="evidence" value="ECO:0007669"/>
    <property type="project" value="TreeGrafter"/>
</dbReference>
<dbReference type="PRINTS" id="PR00411">
    <property type="entry name" value="PNDRDTASEI"/>
</dbReference>
<dbReference type="InterPro" id="IPR023753">
    <property type="entry name" value="FAD/NAD-binding_dom"/>
</dbReference>
<dbReference type="PANTHER" id="PTHR42913:SF3">
    <property type="entry name" value="64 KDA MITOCHONDRIAL NADH DEHYDROGENASE (EUROFUNG)"/>
    <property type="match status" value="1"/>
</dbReference>
<dbReference type="PRINTS" id="PR00368">
    <property type="entry name" value="FADPNR"/>
</dbReference>
<feature type="domain" description="FAD/NAD(P)-binding" evidence="6">
    <location>
        <begin position="8"/>
        <end position="323"/>
    </location>
</feature>
<name>A0A846Y9B1_9NOCA</name>
<dbReference type="RefSeq" id="WP_067881310.1">
    <property type="nucleotide sequence ID" value="NZ_JAAXOP010000029.1"/>
</dbReference>
<comment type="caution">
    <text evidence="7">The sequence shown here is derived from an EMBL/GenBank/DDBJ whole genome shotgun (WGS) entry which is preliminary data.</text>
</comment>
<dbReference type="SUPFAM" id="SSF51905">
    <property type="entry name" value="FAD/NAD(P)-binding domain"/>
    <property type="match status" value="1"/>
</dbReference>
<dbReference type="InterPro" id="IPR036188">
    <property type="entry name" value="FAD/NAD-bd_sf"/>
</dbReference>
<evidence type="ECO:0000256" key="5">
    <source>
        <dbReference type="ARBA" id="ARBA00023002"/>
    </source>
</evidence>
<dbReference type="AlphaFoldDB" id="A0A846Y9B1"/>
<evidence type="ECO:0000256" key="4">
    <source>
        <dbReference type="ARBA" id="ARBA00022827"/>
    </source>
</evidence>
<keyword evidence="4" id="KW-0274">FAD</keyword>
<comment type="similarity">
    <text evidence="2">Belongs to the NADH dehydrogenase family.</text>
</comment>
<keyword evidence="8" id="KW-1185">Reference proteome</keyword>
<dbReference type="InterPro" id="IPR051169">
    <property type="entry name" value="NADH-Q_oxidoreductase"/>
</dbReference>
<keyword evidence="3" id="KW-0285">Flavoprotein</keyword>
<keyword evidence="5" id="KW-0560">Oxidoreductase</keyword>
<reference evidence="7 8" key="1">
    <citation type="submission" date="2020-04" db="EMBL/GenBank/DDBJ databases">
        <title>MicrobeNet Type strains.</title>
        <authorList>
            <person name="Nicholson A.C."/>
        </authorList>
    </citation>
    <scope>NUCLEOTIDE SEQUENCE [LARGE SCALE GENOMIC DNA]</scope>
    <source>
        <strain evidence="7 8">JCM 12354</strain>
    </source>
</reference>
<evidence type="ECO:0000313" key="8">
    <source>
        <dbReference type="Proteomes" id="UP000565711"/>
    </source>
</evidence>
<evidence type="ECO:0000259" key="6">
    <source>
        <dbReference type="Pfam" id="PF07992"/>
    </source>
</evidence>
<dbReference type="PANTHER" id="PTHR42913">
    <property type="entry name" value="APOPTOSIS-INDUCING FACTOR 1"/>
    <property type="match status" value="1"/>
</dbReference>
<evidence type="ECO:0000256" key="2">
    <source>
        <dbReference type="ARBA" id="ARBA00005272"/>
    </source>
</evidence>
<dbReference type="Proteomes" id="UP000565711">
    <property type="component" value="Unassembled WGS sequence"/>
</dbReference>
<dbReference type="Pfam" id="PF07992">
    <property type="entry name" value="Pyr_redox_2"/>
    <property type="match status" value="1"/>
</dbReference>
<comment type="cofactor">
    <cofactor evidence="1">
        <name>FAD</name>
        <dbReference type="ChEBI" id="CHEBI:57692"/>
    </cofactor>
</comment>
<dbReference type="GO" id="GO:0019646">
    <property type="term" value="P:aerobic electron transport chain"/>
    <property type="evidence" value="ECO:0007669"/>
    <property type="project" value="TreeGrafter"/>
</dbReference>
<organism evidence="7 8">
    <name type="scientific">Nocardia vermiculata</name>
    <dbReference type="NCBI Taxonomy" id="257274"/>
    <lineage>
        <taxon>Bacteria</taxon>
        <taxon>Bacillati</taxon>
        <taxon>Actinomycetota</taxon>
        <taxon>Actinomycetes</taxon>
        <taxon>Mycobacteriales</taxon>
        <taxon>Nocardiaceae</taxon>
        <taxon>Nocardia</taxon>
    </lineage>
</organism>
<evidence type="ECO:0000256" key="1">
    <source>
        <dbReference type="ARBA" id="ARBA00001974"/>
    </source>
</evidence>
<dbReference type="EMBL" id="JAAXOP010000029">
    <property type="protein sequence ID" value="NKY54422.1"/>
    <property type="molecule type" value="Genomic_DNA"/>
</dbReference>
<accession>A0A846Y9B1</accession>
<gene>
    <name evidence="7" type="ORF">HGA08_30015</name>
</gene>
<sequence>MATTISRDVIVVGGGFAGVAAAQHLARQGVQVLLVDKNNYHQFQPLLYQVGTAQIGVSEVARPLRAIFRRHRSVRVLVSEVEAVDAAAKTVTLADGTLCQAKVLVVAVGAEPNFFGIPGAAEHSYPMYSLHDAVRLGARMVADLDRADSLTEQHHDLGLIVVGGGATGVELAGAVADNLRSAVPKLFSEEFAQATKVHLVDMIPTVLAPFSDSSQSYAREQLSKMGVDLRLGVGVTEVRPDGVTLKDGSTISGSLVVWAGGLKASALIAESGMPQGKGGRIDVDSDLTAPGFPGVYVLGDAANIVDAQGRALPQLGSVAQQSGKWAARNIHADLTGGSRQPFRYRDKGIMAMIGRGAAVAEVGPRRRVLHGPLAFVAWLGVHAALLSGVWQRVGAVASWGVDYFTHNRPQVVLGRVEDR</sequence>
<evidence type="ECO:0000313" key="7">
    <source>
        <dbReference type="EMBL" id="NKY54422.1"/>
    </source>
</evidence>
<proteinExistence type="inferred from homology"/>
<dbReference type="Gene3D" id="3.50.50.100">
    <property type="match status" value="1"/>
</dbReference>
<evidence type="ECO:0000256" key="3">
    <source>
        <dbReference type="ARBA" id="ARBA00022630"/>
    </source>
</evidence>
<protein>
    <submittedName>
        <fullName evidence="7">NAD(P)/FAD-dependent oxidoreductase</fullName>
    </submittedName>
</protein>